<comment type="caution">
    <text evidence="2">The sequence shown here is derived from an EMBL/GenBank/DDBJ whole genome shotgun (WGS) entry which is preliminary data.</text>
</comment>
<keyword evidence="1" id="KW-1133">Transmembrane helix</keyword>
<dbReference type="EMBL" id="ASPP01003785">
    <property type="protein sequence ID" value="ETO32973.1"/>
    <property type="molecule type" value="Genomic_DNA"/>
</dbReference>
<dbReference type="AlphaFoldDB" id="X6P4C0"/>
<dbReference type="Proteomes" id="UP000023152">
    <property type="component" value="Unassembled WGS sequence"/>
</dbReference>
<gene>
    <name evidence="2" type="ORF">RFI_04132</name>
</gene>
<feature type="non-terminal residue" evidence="2">
    <location>
        <position position="245"/>
    </location>
</feature>
<evidence type="ECO:0000256" key="1">
    <source>
        <dbReference type="SAM" id="Phobius"/>
    </source>
</evidence>
<name>X6P4C0_RETFI</name>
<evidence type="ECO:0000313" key="2">
    <source>
        <dbReference type="EMBL" id="ETO32973.1"/>
    </source>
</evidence>
<keyword evidence="1" id="KW-0472">Membrane</keyword>
<evidence type="ECO:0000313" key="3">
    <source>
        <dbReference type="Proteomes" id="UP000023152"/>
    </source>
</evidence>
<feature type="transmembrane region" description="Helical" evidence="1">
    <location>
        <begin position="62"/>
        <end position="81"/>
    </location>
</feature>
<proteinExistence type="predicted"/>
<keyword evidence="1" id="KW-0812">Transmembrane</keyword>
<feature type="transmembrane region" description="Helical" evidence="1">
    <location>
        <begin position="21"/>
        <end position="42"/>
    </location>
</feature>
<reference evidence="2 3" key="1">
    <citation type="journal article" date="2013" name="Curr. Biol.">
        <title>The Genome of the Foraminiferan Reticulomyxa filosa.</title>
        <authorList>
            <person name="Glockner G."/>
            <person name="Hulsmann N."/>
            <person name="Schleicher M."/>
            <person name="Noegel A.A."/>
            <person name="Eichinger L."/>
            <person name="Gallinger C."/>
            <person name="Pawlowski J."/>
            <person name="Sierra R."/>
            <person name="Euteneuer U."/>
            <person name="Pillet L."/>
            <person name="Moustafa A."/>
            <person name="Platzer M."/>
            <person name="Groth M."/>
            <person name="Szafranski K."/>
            <person name="Schliwa M."/>
        </authorList>
    </citation>
    <scope>NUCLEOTIDE SEQUENCE [LARGE SCALE GENOMIC DNA]</scope>
</reference>
<keyword evidence="3" id="KW-1185">Reference proteome</keyword>
<accession>X6P4C0</accession>
<feature type="transmembrane region" description="Helical" evidence="1">
    <location>
        <begin position="167"/>
        <end position="186"/>
    </location>
</feature>
<sequence>MTEVQMELKAVRFDIVFHPQPYSSLMFGSFALIIDYTCTKLFLNFFLSIKMALLKKPACSDVSLKVTILFQSYFLVFFLLHNVKKQKMSSMQDYLERFLPKNVVSLLVGQKTSSDATSRRWYKLALAWVLAYVLYYWFRVAHKPKLTYYKNETTTPLIKSCKLLDKIYYPPVVGFGGYMQLFCYIFESKWNRKFIKFDEVELLALSDGQKVPLFWRFPKGVQVEPQAKSPQVTTPIVILMYGITG</sequence>
<protein>
    <submittedName>
        <fullName evidence="2">Uncharacterized protein</fullName>
    </submittedName>
</protein>
<organism evidence="2 3">
    <name type="scientific">Reticulomyxa filosa</name>
    <dbReference type="NCBI Taxonomy" id="46433"/>
    <lineage>
        <taxon>Eukaryota</taxon>
        <taxon>Sar</taxon>
        <taxon>Rhizaria</taxon>
        <taxon>Retaria</taxon>
        <taxon>Foraminifera</taxon>
        <taxon>Monothalamids</taxon>
        <taxon>Reticulomyxidae</taxon>
        <taxon>Reticulomyxa</taxon>
    </lineage>
</organism>
<feature type="transmembrane region" description="Helical" evidence="1">
    <location>
        <begin position="121"/>
        <end position="138"/>
    </location>
</feature>